<evidence type="ECO:0000256" key="2">
    <source>
        <dbReference type="ARBA" id="ARBA00022723"/>
    </source>
</evidence>
<gene>
    <name evidence="7" type="ORF">K432DRAFT_325996</name>
</gene>
<keyword evidence="8" id="KW-1185">Reference proteome</keyword>
<dbReference type="InterPro" id="IPR020843">
    <property type="entry name" value="ER"/>
</dbReference>
<dbReference type="PROSITE" id="PS00059">
    <property type="entry name" value="ADH_ZINC"/>
    <property type="match status" value="1"/>
</dbReference>
<evidence type="ECO:0000256" key="1">
    <source>
        <dbReference type="ARBA" id="ARBA00001947"/>
    </source>
</evidence>
<dbReference type="InterPro" id="IPR036291">
    <property type="entry name" value="NAD(P)-bd_dom_sf"/>
</dbReference>
<dbReference type="GO" id="GO:0016616">
    <property type="term" value="F:oxidoreductase activity, acting on the CH-OH group of donors, NAD or NADP as acceptor"/>
    <property type="evidence" value="ECO:0007669"/>
    <property type="project" value="InterPro"/>
</dbReference>
<evidence type="ECO:0000256" key="3">
    <source>
        <dbReference type="ARBA" id="ARBA00022833"/>
    </source>
</evidence>
<name>A0A8E2ED32_9PEZI</name>
<dbReference type="InterPro" id="IPR011032">
    <property type="entry name" value="GroES-like_sf"/>
</dbReference>
<proteinExistence type="inferred from homology"/>
<accession>A0A8E2ED32</accession>
<evidence type="ECO:0000313" key="7">
    <source>
        <dbReference type="EMBL" id="OCK81564.1"/>
    </source>
</evidence>
<protein>
    <submittedName>
        <fullName evidence="7">NADP-dependent alcohol dehydrogenase</fullName>
    </submittedName>
</protein>
<evidence type="ECO:0000256" key="4">
    <source>
        <dbReference type="ARBA" id="ARBA00023002"/>
    </source>
</evidence>
<evidence type="ECO:0000256" key="5">
    <source>
        <dbReference type="RuleBase" id="RU361277"/>
    </source>
</evidence>
<organism evidence="7 8">
    <name type="scientific">Lepidopterella palustris CBS 459.81</name>
    <dbReference type="NCBI Taxonomy" id="1314670"/>
    <lineage>
        <taxon>Eukaryota</taxon>
        <taxon>Fungi</taxon>
        <taxon>Dikarya</taxon>
        <taxon>Ascomycota</taxon>
        <taxon>Pezizomycotina</taxon>
        <taxon>Dothideomycetes</taxon>
        <taxon>Pleosporomycetidae</taxon>
        <taxon>Mytilinidiales</taxon>
        <taxon>Argynnaceae</taxon>
        <taxon>Lepidopterella</taxon>
    </lineage>
</organism>
<dbReference type="EMBL" id="KV744916">
    <property type="protein sequence ID" value="OCK81564.1"/>
    <property type="molecule type" value="Genomic_DNA"/>
</dbReference>
<dbReference type="GO" id="GO:0008270">
    <property type="term" value="F:zinc ion binding"/>
    <property type="evidence" value="ECO:0007669"/>
    <property type="project" value="InterPro"/>
</dbReference>
<comment type="similarity">
    <text evidence="5">Belongs to the zinc-containing alcohol dehydrogenase family.</text>
</comment>
<comment type="cofactor">
    <cofactor evidence="1 5">
        <name>Zn(2+)</name>
        <dbReference type="ChEBI" id="CHEBI:29105"/>
    </cofactor>
</comment>
<dbReference type="PANTHER" id="PTHR42683">
    <property type="entry name" value="ALDEHYDE REDUCTASE"/>
    <property type="match status" value="1"/>
</dbReference>
<dbReference type="InterPro" id="IPR013149">
    <property type="entry name" value="ADH-like_C"/>
</dbReference>
<dbReference type="Gene3D" id="3.40.50.720">
    <property type="entry name" value="NAD(P)-binding Rossmann-like Domain"/>
    <property type="match status" value="1"/>
</dbReference>
<dbReference type="Proteomes" id="UP000250266">
    <property type="component" value="Unassembled WGS sequence"/>
</dbReference>
<dbReference type="OrthoDB" id="1879366at2759"/>
<dbReference type="InterPro" id="IPR013154">
    <property type="entry name" value="ADH-like_N"/>
</dbReference>
<dbReference type="InterPro" id="IPR002328">
    <property type="entry name" value="ADH_Zn_CS"/>
</dbReference>
<reference evidence="7 8" key="1">
    <citation type="journal article" date="2016" name="Nat. Commun.">
        <title>Ectomycorrhizal ecology is imprinted in the genome of the dominant symbiotic fungus Cenococcum geophilum.</title>
        <authorList>
            <consortium name="DOE Joint Genome Institute"/>
            <person name="Peter M."/>
            <person name="Kohler A."/>
            <person name="Ohm R.A."/>
            <person name="Kuo A."/>
            <person name="Krutzmann J."/>
            <person name="Morin E."/>
            <person name="Arend M."/>
            <person name="Barry K.W."/>
            <person name="Binder M."/>
            <person name="Choi C."/>
            <person name="Clum A."/>
            <person name="Copeland A."/>
            <person name="Grisel N."/>
            <person name="Haridas S."/>
            <person name="Kipfer T."/>
            <person name="LaButti K."/>
            <person name="Lindquist E."/>
            <person name="Lipzen A."/>
            <person name="Maire R."/>
            <person name="Meier B."/>
            <person name="Mihaltcheva S."/>
            <person name="Molinier V."/>
            <person name="Murat C."/>
            <person name="Poggeler S."/>
            <person name="Quandt C.A."/>
            <person name="Sperisen C."/>
            <person name="Tritt A."/>
            <person name="Tisserant E."/>
            <person name="Crous P.W."/>
            <person name="Henrissat B."/>
            <person name="Nehls U."/>
            <person name="Egli S."/>
            <person name="Spatafora J.W."/>
            <person name="Grigoriev I.V."/>
            <person name="Martin F.M."/>
        </authorList>
    </citation>
    <scope>NUCLEOTIDE SEQUENCE [LARGE SCALE GENOMIC DNA]</scope>
    <source>
        <strain evidence="7 8">CBS 459.81</strain>
    </source>
</reference>
<dbReference type="InterPro" id="IPR047109">
    <property type="entry name" value="CAD-like"/>
</dbReference>
<dbReference type="InterPro" id="IPR029752">
    <property type="entry name" value="D-isomer_DH_CS1"/>
</dbReference>
<dbReference type="SUPFAM" id="SSF51735">
    <property type="entry name" value="NAD(P)-binding Rossmann-fold domains"/>
    <property type="match status" value="1"/>
</dbReference>
<dbReference type="Pfam" id="PF08240">
    <property type="entry name" value="ADH_N"/>
    <property type="match status" value="1"/>
</dbReference>
<evidence type="ECO:0000259" key="6">
    <source>
        <dbReference type="SMART" id="SM00829"/>
    </source>
</evidence>
<feature type="domain" description="Enoyl reductase (ER)" evidence="6">
    <location>
        <begin position="11"/>
        <end position="331"/>
    </location>
</feature>
<dbReference type="PROSITE" id="PS00065">
    <property type="entry name" value="D_2_HYDROXYACID_DH_1"/>
    <property type="match status" value="1"/>
</dbReference>
<keyword evidence="4" id="KW-0560">Oxidoreductase</keyword>
<keyword evidence="3 5" id="KW-0862">Zinc</keyword>
<dbReference type="Gene3D" id="3.90.180.10">
    <property type="entry name" value="Medium-chain alcohol dehydrogenases, catalytic domain"/>
    <property type="match status" value="1"/>
</dbReference>
<dbReference type="SUPFAM" id="SSF50129">
    <property type="entry name" value="GroES-like"/>
    <property type="match status" value="1"/>
</dbReference>
<dbReference type="FunFam" id="3.40.50.720:FF:000022">
    <property type="entry name" value="Cinnamyl alcohol dehydrogenase"/>
    <property type="match status" value="1"/>
</dbReference>
<dbReference type="CDD" id="cd05283">
    <property type="entry name" value="CAD1"/>
    <property type="match status" value="1"/>
</dbReference>
<evidence type="ECO:0000313" key="8">
    <source>
        <dbReference type="Proteomes" id="UP000250266"/>
    </source>
</evidence>
<dbReference type="Pfam" id="PF00107">
    <property type="entry name" value="ADH_zinc_N"/>
    <property type="match status" value="1"/>
</dbReference>
<keyword evidence="2 5" id="KW-0479">Metal-binding</keyword>
<dbReference type="AlphaFoldDB" id="A0A8E2ED32"/>
<dbReference type="SMART" id="SM00829">
    <property type="entry name" value="PKS_ER"/>
    <property type="match status" value="1"/>
</dbReference>
<sequence length="336" mass="36361">MSPLTITVFKGSPSGHIIQTTTPLSPLTTSQVLVEIHYAGLCGTDLHYLHNDQVLGHEGVGVVKELGPSVRHLKIGDRVGFGWYHDSCGHCAECLVGDGGHCRNDPHAFGTHDLEQGGFATHVVWKEDFLYPIPAAMSLADAAPMMCAGITVFTPLTRYVKPGQRVGVVGIGALGHLAIQFACRMGAEVVAFSGTEGKRAEAIKLGATEFVVTKATGEAKPDGGLLDVLLVTTSALPDWNMYLRIMAPYGTIVPLMIQFDNLSIPFLPFLLKGIRFQGSSVGTRLEFRNMLEFAVRHGVKPTIERFPLNLEGIEEAKAMMEGGRLRYKAVLEVEHA</sequence>